<feature type="binding site" evidence="5">
    <location>
        <position position="226"/>
    </location>
    <ligand>
        <name>a divalent metal cation</name>
        <dbReference type="ChEBI" id="CHEBI:60240"/>
        <label>1</label>
    </ligand>
</feature>
<comment type="subunit">
    <text evidence="2">Homohexamer.</text>
</comment>
<keyword evidence="6" id="KW-0378">Hydrolase</keyword>
<evidence type="ECO:0000256" key="4">
    <source>
        <dbReference type="ARBA" id="ARBA00022723"/>
    </source>
</evidence>
<dbReference type="GO" id="GO:0016787">
    <property type="term" value="F:hydrolase activity"/>
    <property type="evidence" value="ECO:0007669"/>
    <property type="project" value="UniProtKB-KW"/>
</dbReference>
<evidence type="ECO:0000256" key="1">
    <source>
        <dbReference type="ARBA" id="ARBA00006964"/>
    </source>
</evidence>
<reference evidence="6 7" key="1">
    <citation type="submission" date="2017-05" db="EMBL/GenBank/DDBJ databases">
        <title>Genome sequence of Pediococcus pentosaceus strain SRCM100892.</title>
        <authorList>
            <person name="Cho S.H."/>
        </authorList>
    </citation>
    <scope>NUCLEOTIDE SEQUENCE [LARGE SCALE GENOMIC DNA]</scope>
    <source>
        <strain evidence="6 7">SRCM100892</strain>
    </source>
</reference>
<sequence>MLAKKLIDRFESFAPKTIAFTNDPVGLQIGNVNNDIKRVMVTLDVRPEVVDEAIKQNCDMIFSHHPLIFRSIKNLDLSNPQNQMYAKLIQNSILVYSAHTNLDVAKGGMNDWLTEAMGLNHVQTVYSNHYDTNIGRIGVLPTPVTVEKFAKTLKKTFNLDGLRLVTSDNEAMVKNVAVVGGDGGKFYPEMLKAGADVFVTGDVYYHTGHDMLADGINVVDVGHNVEKICIPKLASLFNEWKANNDWEVEIIESTVNTNPYQFI</sequence>
<dbReference type="PANTHER" id="PTHR13799:SF14">
    <property type="entry name" value="GTP CYCLOHYDROLASE 1 TYPE 2 HOMOLOG"/>
    <property type="match status" value="1"/>
</dbReference>
<evidence type="ECO:0000313" key="7">
    <source>
        <dbReference type="Proteomes" id="UP000196118"/>
    </source>
</evidence>
<feature type="binding site" evidence="5">
    <location>
        <position position="103"/>
    </location>
    <ligand>
        <name>a divalent metal cation</name>
        <dbReference type="ChEBI" id="CHEBI:60240"/>
        <label>1</label>
    </ligand>
</feature>
<dbReference type="EMBL" id="CP021474">
    <property type="protein sequence ID" value="ARW19596.1"/>
    <property type="molecule type" value="Genomic_DNA"/>
</dbReference>
<dbReference type="Gene3D" id="3.40.1390.30">
    <property type="entry name" value="NIF3 (NGG1p interacting factor 3)-like"/>
    <property type="match status" value="2"/>
</dbReference>
<keyword evidence="4 5" id="KW-0479">Metal-binding</keyword>
<protein>
    <recommendedName>
        <fullName evidence="3">GTP cyclohydrolase 1 type 2 homolog</fullName>
    </recommendedName>
</protein>
<dbReference type="GO" id="GO:0005737">
    <property type="term" value="C:cytoplasm"/>
    <property type="evidence" value="ECO:0007669"/>
    <property type="project" value="TreeGrafter"/>
</dbReference>
<comment type="similarity">
    <text evidence="1">Belongs to the GTP cyclohydrolase I type 2/NIF3 family.</text>
</comment>
<name>A0A1Y0VTY3_PEDPE</name>
<evidence type="ECO:0000313" key="6">
    <source>
        <dbReference type="EMBL" id="ARW19596.1"/>
    </source>
</evidence>
<dbReference type="NCBIfam" id="TIGR00486">
    <property type="entry name" value="YbgI_SA1388"/>
    <property type="match status" value="1"/>
</dbReference>
<evidence type="ECO:0000256" key="5">
    <source>
        <dbReference type="PIRSR" id="PIRSR602678-1"/>
    </source>
</evidence>
<feature type="binding site" evidence="5">
    <location>
        <position position="223"/>
    </location>
    <ligand>
        <name>a divalent metal cation</name>
        <dbReference type="ChEBI" id="CHEBI:60240"/>
        <label>1</label>
    </ligand>
</feature>
<evidence type="ECO:0000256" key="3">
    <source>
        <dbReference type="ARBA" id="ARBA00022112"/>
    </source>
</evidence>
<feature type="binding site" evidence="5">
    <location>
        <position position="65"/>
    </location>
    <ligand>
        <name>a divalent metal cation</name>
        <dbReference type="ChEBI" id="CHEBI:60240"/>
        <label>1</label>
    </ligand>
</feature>
<dbReference type="GO" id="GO:0046872">
    <property type="term" value="F:metal ion binding"/>
    <property type="evidence" value="ECO:0007669"/>
    <property type="project" value="UniProtKB-KW"/>
</dbReference>
<dbReference type="PANTHER" id="PTHR13799">
    <property type="entry name" value="NGG1 INTERACTING FACTOR 3"/>
    <property type="match status" value="1"/>
</dbReference>
<dbReference type="Proteomes" id="UP000196118">
    <property type="component" value="Chromosome"/>
</dbReference>
<proteinExistence type="inferred from homology"/>
<feature type="binding site" evidence="5">
    <location>
        <position position="64"/>
    </location>
    <ligand>
        <name>a divalent metal cation</name>
        <dbReference type="ChEBI" id="CHEBI:60240"/>
        <label>2</label>
    </ligand>
</feature>
<dbReference type="FunFam" id="3.40.1390.30:FF:000001">
    <property type="entry name" value="GTP cyclohydrolase 1 type 2"/>
    <property type="match status" value="1"/>
</dbReference>
<dbReference type="Pfam" id="PF01784">
    <property type="entry name" value="DUF34_NIF3"/>
    <property type="match status" value="1"/>
</dbReference>
<evidence type="ECO:0000256" key="2">
    <source>
        <dbReference type="ARBA" id="ARBA00011643"/>
    </source>
</evidence>
<accession>A0A1Y0VTY3</accession>
<gene>
    <name evidence="6" type="ORF">S100892_01023</name>
</gene>
<dbReference type="AlphaFoldDB" id="A0A1Y0VTY3"/>
<dbReference type="InterPro" id="IPR002678">
    <property type="entry name" value="DUF34/NIF3"/>
</dbReference>
<organism evidence="6 7">
    <name type="scientific">Pediococcus pentosaceus</name>
    <dbReference type="NCBI Taxonomy" id="1255"/>
    <lineage>
        <taxon>Bacteria</taxon>
        <taxon>Bacillati</taxon>
        <taxon>Bacillota</taxon>
        <taxon>Bacilli</taxon>
        <taxon>Lactobacillales</taxon>
        <taxon>Lactobacillaceae</taxon>
        <taxon>Pediococcus</taxon>
    </lineage>
</organism>
<dbReference type="InterPro" id="IPR036069">
    <property type="entry name" value="DUF34/NIF3_sf"/>
</dbReference>
<dbReference type="SUPFAM" id="SSF102705">
    <property type="entry name" value="NIF3 (NGG1p interacting factor 3)-like"/>
    <property type="match status" value="1"/>
</dbReference>